<dbReference type="EMBL" id="FOHN01000002">
    <property type="protein sequence ID" value="SES70301.1"/>
    <property type="molecule type" value="Genomic_DNA"/>
</dbReference>
<dbReference type="AlphaFoldDB" id="A0A1H9YMU1"/>
<keyword evidence="4 6" id="KW-1133">Transmembrane helix</keyword>
<dbReference type="OrthoDB" id="9787430at2"/>
<reference evidence="7 8" key="1">
    <citation type="submission" date="2016-10" db="EMBL/GenBank/DDBJ databases">
        <authorList>
            <person name="de Groot N.N."/>
        </authorList>
    </citation>
    <scope>NUCLEOTIDE SEQUENCE [LARGE SCALE GENOMIC DNA]</scope>
    <source>
        <strain evidence="7 8">DSM 1801</strain>
    </source>
</reference>
<dbReference type="Proteomes" id="UP000199800">
    <property type="component" value="Unassembled WGS sequence"/>
</dbReference>
<protein>
    <submittedName>
        <fullName evidence="7">Uncharacterized membrane protein YheB, UPF0754 family</fullName>
    </submittedName>
</protein>
<name>A0A1H9YMU1_9FIRM</name>
<dbReference type="STRING" id="29364.SAMN04487772_102102"/>
<accession>A0A1H9YMU1</accession>
<evidence type="ECO:0000256" key="1">
    <source>
        <dbReference type="ARBA" id="ARBA00004308"/>
    </source>
</evidence>
<evidence type="ECO:0000256" key="2">
    <source>
        <dbReference type="ARBA" id="ARBA00008053"/>
    </source>
</evidence>
<evidence type="ECO:0000256" key="3">
    <source>
        <dbReference type="ARBA" id="ARBA00022692"/>
    </source>
</evidence>
<keyword evidence="5 6" id="KW-0472">Membrane</keyword>
<dbReference type="GO" id="GO:0012505">
    <property type="term" value="C:endomembrane system"/>
    <property type="evidence" value="ECO:0007669"/>
    <property type="project" value="UniProtKB-SubCell"/>
</dbReference>
<evidence type="ECO:0000313" key="8">
    <source>
        <dbReference type="Proteomes" id="UP000199800"/>
    </source>
</evidence>
<dbReference type="RefSeq" id="WP_092475540.1">
    <property type="nucleotide sequence ID" value="NZ_FOHN01000002.1"/>
</dbReference>
<dbReference type="PANTHER" id="PTHR35791">
    <property type="entry name" value="UPF0754 MEMBRANE PROTEIN YHEB"/>
    <property type="match status" value="1"/>
</dbReference>
<feature type="transmembrane region" description="Helical" evidence="6">
    <location>
        <begin position="285"/>
        <end position="304"/>
    </location>
</feature>
<dbReference type="InterPro" id="IPR007383">
    <property type="entry name" value="DUF445"/>
</dbReference>
<gene>
    <name evidence="7" type="ORF">SAMN04487772_102102</name>
</gene>
<feature type="transmembrane region" description="Helical" evidence="6">
    <location>
        <begin position="12"/>
        <end position="37"/>
    </location>
</feature>
<comment type="subcellular location">
    <subcellularLocation>
        <location evidence="1">Endomembrane system</location>
    </subcellularLocation>
</comment>
<proteinExistence type="inferred from homology"/>
<evidence type="ECO:0000256" key="6">
    <source>
        <dbReference type="SAM" id="Phobius"/>
    </source>
</evidence>
<keyword evidence="3 6" id="KW-0812">Transmembrane</keyword>
<keyword evidence="8" id="KW-1185">Reference proteome</keyword>
<dbReference type="PANTHER" id="PTHR35791:SF1">
    <property type="entry name" value="UPF0754 MEMBRANE PROTEIN YHEB"/>
    <property type="match status" value="1"/>
</dbReference>
<comment type="similarity">
    <text evidence="2">Belongs to the UPF0754 family.</text>
</comment>
<organism evidence="7 8">
    <name type="scientific">[Clostridium] polysaccharolyticum</name>
    <dbReference type="NCBI Taxonomy" id="29364"/>
    <lineage>
        <taxon>Bacteria</taxon>
        <taxon>Bacillati</taxon>
        <taxon>Bacillota</taxon>
        <taxon>Clostridia</taxon>
        <taxon>Lachnospirales</taxon>
        <taxon>Lachnospiraceae</taxon>
    </lineage>
</organism>
<evidence type="ECO:0000256" key="4">
    <source>
        <dbReference type="ARBA" id="ARBA00022989"/>
    </source>
</evidence>
<dbReference type="Pfam" id="PF04286">
    <property type="entry name" value="DUF445"/>
    <property type="match status" value="2"/>
</dbReference>
<sequence>MKNRKNGVTMKYTIFITPLIGALIGYITNYIAVKMLFRPLKPIMIGKFKVPFTPGIIPKEKPRLAKAIGEIVGRRLVTKDGLETMLLSDNVKETLRNKISGIFQNSDTTLEHFLAANLSQEKTDSLRENITTEFTKHIVITLQQANAAELLAKEIIGSIKEHFQGGFLAMMLNDSLLSSIEGQISKGLNSYLENHGEEIIKPYVTAEYDKMANLSLADVKAFTVKHDLAIEDMLLHVYEYLIRNNLDKIITLLKIDQIAQEQINQMDVLELEELILSVMKKELNAIVNLGALIGFVLGLINLLLK</sequence>
<evidence type="ECO:0000256" key="5">
    <source>
        <dbReference type="ARBA" id="ARBA00023136"/>
    </source>
</evidence>
<evidence type="ECO:0000313" key="7">
    <source>
        <dbReference type="EMBL" id="SES70301.1"/>
    </source>
</evidence>